<evidence type="ECO:0000313" key="2">
    <source>
        <dbReference type="Proteomes" id="UP001177260"/>
    </source>
</evidence>
<sequence>MKFSGAMNIAALAAFTFSPAALAALDFSSVAVALLNPSCRDAVDSISRMSGHIIQNMQKYACAAGCEPVINQWDSQVKNDIVDALIEDGVRYTGIHDPVAQKKFAAGINEVFVTVTTKCQDKFEDKHLCHDPDSLKPFVQCIDDNSRAAVVKSLSGLLPYMSAQRCRKVADYFSSDQLWKEDFPEHFKEYVDQCHDL</sequence>
<gene>
    <name evidence="1" type="ORF">N8T08_010516</name>
</gene>
<proteinExistence type="predicted"/>
<dbReference type="EMBL" id="JAOPJF010000086">
    <property type="protein sequence ID" value="KAK1140313.1"/>
    <property type="molecule type" value="Genomic_DNA"/>
</dbReference>
<name>A0ACC3AS06_9EURO</name>
<comment type="caution">
    <text evidence="1">The sequence shown here is derived from an EMBL/GenBank/DDBJ whole genome shotgun (WGS) entry which is preliminary data.</text>
</comment>
<evidence type="ECO:0000313" key="1">
    <source>
        <dbReference type="EMBL" id="KAK1140313.1"/>
    </source>
</evidence>
<protein>
    <submittedName>
        <fullName evidence="1">Uncharacterized protein</fullName>
    </submittedName>
</protein>
<reference evidence="1 2" key="1">
    <citation type="journal article" date="2023" name="ACS Omega">
        <title>Identification of the Neoaspergillic Acid Biosynthesis Gene Cluster by Establishing an In Vitro CRISPR-Ribonucleoprotein Genetic System in Aspergillus melleus.</title>
        <authorList>
            <person name="Yuan B."/>
            <person name="Grau M.F."/>
            <person name="Murata R.M."/>
            <person name="Torok T."/>
            <person name="Venkateswaran K."/>
            <person name="Stajich J.E."/>
            <person name="Wang C.C.C."/>
        </authorList>
    </citation>
    <scope>NUCLEOTIDE SEQUENCE [LARGE SCALE GENOMIC DNA]</scope>
    <source>
        <strain evidence="1 2">IMV 1140</strain>
    </source>
</reference>
<organism evidence="1 2">
    <name type="scientific">Aspergillus melleus</name>
    <dbReference type="NCBI Taxonomy" id="138277"/>
    <lineage>
        <taxon>Eukaryota</taxon>
        <taxon>Fungi</taxon>
        <taxon>Dikarya</taxon>
        <taxon>Ascomycota</taxon>
        <taxon>Pezizomycotina</taxon>
        <taxon>Eurotiomycetes</taxon>
        <taxon>Eurotiomycetidae</taxon>
        <taxon>Eurotiales</taxon>
        <taxon>Aspergillaceae</taxon>
        <taxon>Aspergillus</taxon>
        <taxon>Aspergillus subgen. Circumdati</taxon>
    </lineage>
</organism>
<keyword evidence="2" id="KW-1185">Reference proteome</keyword>
<accession>A0ACC3AS06</accession>
<dbReference type="Proteomes" id="UP001177260">
    <property type="component" value="Unassembled WGS sequence"/>
</dbReference>